<dbReference type="GO" id="GO:0005829">
    <property type="term" value="C:cytosol"/>
    <property type="evidence" value="ECO:0007669"/>
    <property type="project" value="TreeGrafter"/>
</dbReference>
<dbReference type="InterPro" id="IPR038020">
    <property type="entry name" value="MbtH-like_sf"/>
</dbReference>
<dbReference type="RefSeq" id="WP_015818593.1">
    <property type="nucleotide sequence ID" value="NC_012997.1"/>
</dbReference>
<accession>C5BUC3</accession>
<protein>
    <submittedName>
        <fullName evidence="2">MbtH-like protein</fullName>
    </submittedName>
</protein>
<dbReference type="STRING" id="377629.TERTU_4066"/>
<sequence>MSTFNEETINPFDNPAHTFLVLTNQQQEYSLWPTFVPTPKGWEPQFGPASRDECSAYVETHWTAGPLFPNTESARAHNPESREGI</sequence>
<dbReference type="SMART" id="SM00923">
    <property type="entry name" value="MbtH"/>
    <property type="match status" value="1"/>
</dbReference>
<dbReference type="Gene3D" id="3.90.820.10">
    <property type="entry name" value="Structural Genomics, Unknown Function 30-nov-00 1gh9 Mol_id"/>
    <property type="match status" value="1"/>
</dbReference>
<evidence type="ECO:0000259" key="1">
    <source>
        <dbReference type="SMART" id="SM00923"/>
    </source>
</evidence>
<dbReference type="eggNOG" id="COG3251">
    <property type="taxonomic scope" value="Bacteria"/>
</dbReference>
<keyword evidence="3" id="KW-1185">Reference proteome</keyword>
<dbReference type="HOGENOM" id="CLU_2511576_0_0_6"/>
<dbReference type="SUPFAM" id="SSF160582">
    <property type="entry name" value="MbtH-like"/>
    <property type="match status" value="1"/>
</dbReference>
<dbReference type="PANTHER" id="PTHR38444">
    <property type="entry name" value="ENTEROBACTIN BIOSYNTHESIS PROTEIN YBDZ"/>
    <property type="match status" value="1"/>
</dbReference>
<dbReference type="PANTHER" id="PTHR38444:SF1">
    <property type="entry name" value="ENTEROBACTIN BIOSYNTHESIS PROTEIN YBDZ"/>
    <property type="match status" value="1"/>
</dbReference>
<gene>
    <name evidence="2" type="ordered locus">TERTU_4066</name>
</gene>
<dbReference type="InterPro" id="IPR037407">
    <property type="entry name" value="MLP_fam"/>
</dbReference>
<name>C5BUC3_TERTT</name>
<dbReference type="InterPro" id="IPR005153">
    <property type="entry name" value="MbtH-like_dom"/>
</dbReference>
<reference evidence="2 3" key="1">
    <citation type="journal article" date="2009" name="PLoS ONE">
        <title>The complete genome of Teredinibacter turnerae T7901: an intracellular endosymbiont of marine wood-boring bivalves (shipworms).</title>
        <authorList>
            <person name="Yang J.C."/>
            <person name="Madupu R."/>
            <person name="Durkin A.S."/>
            <person name="Ekborg N.A."/>
            <person name="Pedamallu C.S."/>
            <person name="Hostetler J.B."/>
            <person name="Radune D."/>
            <person name="Toms B.S."/>
            <person name="Henrissat B."/>
            <person name="Coutinho P.M."/>
            <person name="Schwarz S."/>
            <person name="Field L."/>
            <person name="Trindade-Silva A.E."/>
            <person name="Soares C.A.G."/>
            <person name="Elshahawi S."/>
            <person name="Hanora A."/>
            <person name="Schmidt E.W."/>
            <person name="Haygood M.G."/>
            <person name="Posfai J."/>
            <person name="Benner J."/>
            <person name="Madinger C."/>
            <person name="Nove J."/>
            <person name="Anton B."/>
            <person name="Chaudhary K."/>
            <person name="Foster J."/>
            <person name="Holman A."/>
            <person name="Kumar S."/>
            <person name="Lessard P.A."/>
            <person name="Luyten Y.A."/>
            <person name="Slatko B."/>
            <person name="Wood N."/>
            <person name="Wu B."/>
            <person name="Teplitski M."/>
            <person name="Mougous J.D."/>
            <person name="Ward N."/>
            <person name="Eisen J.A."/>
            <person name="Badger J.H."/>
            <person name="Distel D.L."/>
        </authorList>
    </citation>
    <scope>NUCLEOTIDE SEQUENCE [LARGE SCALE GENOMIC DNA]</scope>
    <source>
        <strain evidence="3">ATCC 39867 / T7901</strain>
    </source>
</reference>
<evidence type="ECO:0000313" key="3">
    <source>
        <dbReference type="Proteomes" id="UP000009080"/>
    </source>
</evidence>
<dbReference type="Pfam" id="PF03621">
    <property type="entry name" value="MbtH"/>
    <property type="match status" value="1"/>
</dbReference>
<proteinExistence type="predicted"/>
<dbReference type="OrthoDB" id="7584480at2"/>
<evidence type="ECO:0000313" key="2">
    <source>
        <dbReference type="EMBL" id="ACR12481.1"/>
    </source>
</evidence>
<feature type="domain" description="MbtH-like" evidence="1">
    <location>
        <begin position="10"/>
        <end position="60"/>
    </location>
</feature>
<dbReference type="KEGG" id="ttu:TERTU_4066"/>
<dbReference type="GO" id="GO:0019290">
    <property type="term" value="P:siderophore biosynthetic process"/>
    <property type="evidence" value="ECO:0007669"/>
    <property type="project" value="TreeGrafter"/>
</dbReference>
<dbReference type="AlphaFoldDB" id="C5BUC3"/>
<dbReference type="Proteomes" id="UP000009080">
    <property type="component" value="Chromosome"/>
</dbReference>
<organism evidence="2 3">
    <name type="scientific">Teredinibacter turnerae (strain ATCC 39867 / T7901)</name>
    <dbReference type="NCBI Taxonomy" id="377629"/>
    <lineage>
        <taxon>Bacteria</taxon>
        <taxon>Pseudomonadati</taxon>
        <taxon>Pseudomonadota</taxon>
        <taxon>Gammaproteobacteria</taxon>
        <taxon>Cellvibrionales</taxon>
        <taxon>Cellvibrionaceae</taxon>
        <taxon>Teredinibacter</taxon>
    </lineage>
</organism>
<dbReference type="EMBL" id="CP001614">
    <property type="protein sequence ID" value="ACR12481.1"/>
    <property type="molecule type" value="Genomic_DNA"/>
</dbReference>